<feature type="chain" id="PRO_5030551475" evidence="1">
    <location>
        <begin position="19"/>
        <end position="158"/>
    </location>
</feature>
<feature type="signal peptide" evidence="1">
    <location>
        <begin position="1"/>
        <end position="18"/>
    </location>
</feature>
<dbReference type="Proteomes" id="UP000575241">
    <property type="component" value="Unassembled WGS sequence"/>
</dbReference>
<gene>
    <name evidence="2" type="ORF">HNP52_000768</name>
</gene>
<evidence type="ECO:0000313" key="2">
    <source>
        <dbReference type="EMBL" id="MBB4837717.1"/>
    </source>
</evidence>
<name>A0A7W7JZ72_9SPHN</name>
<proteinExistence type="predicted"/>
<accession>A0A7W7JZ72</accession>
<keyword evidence="1" id="KW-0732">Signal</keyword>
<dbReference type="EMBL" id="JACHLN010000001">
    <property type="protein sequence ID" value="MBB4837717.1"/>
    <property type="molecule type" value="Genomic_DNA"/>
</dbReference>
<evidence type="ECO:0000313" key="3">
    <source>
        <dbReference type="Proteomes" id="UP000575241"/>
    </source>
</evidence>
<comment type="caution">
    <text evidence="2">The sequence shown here is derived from an EMBL/GenBank/DDBJ whole genome shotgun (WGS) entry which is preliminary data.</text>
</comment>
<dbReference type="RefSeq" id="WP_184162686.1">
    <property type="nucleotide sequence ID" value="NZ_JACHLN010000001.1"/>
</dbReference>
<reference evidence="2 3" key="1">
    <citation type="submission" date="2020-08" db="EMBL/GenBank/DDBJ databases">
        <title>Functional genomics of gut bacteria from endangered species of beetles.</title>
        <authorList>
            <person name="Carlos-Shanley C."/>
        </authorList>
    </citation>
    <scope>NUCLEOTIDE SEQUENCE [LARGE SCALE GENOMIC DNA]</scope>
    <source>
        <strain evidence="2 3">S00224</strain>
    </source>
</reference>
<dbReference type="AlphaFoldDB" id="A0A7W7JZ72"/>
<keyword evidence="3" id="KW-1185">Reference proteome</keyword>
<evidence type="ECO:0000256" key="1">
    <source>
        <dbReference type="SAM" id="SignalP"/>
    </source>
</evidence>
<organism evidence="2 3">
    <name type="scientific">Sphingomonas kyeonggiensis</name>
    <dbReference type="NCBI Taxonomy" id="1268553"/>
    <lineage>
        <taxon>Bacteria</taxon>
        <taxon>Pseudomonadati</taxon>
        <taxon>Pseudomonadota</taxon>
        <taxon>Alphaproteobacteria</taxon>
        <taxon>Sphingomonadales</taxon>
        <taxon>Sphingomonadaceae</taxon>
        <taxon>Sphingomonas</taxon>
    </lineage>
</organism>
<protein>
    <submittedName>
        <fullName evidence="2">Uncharacterized protein</fullName>
    </submittedName>
</protein>
<sequence length="158" mass="16685">MMGLPAALLLLAPSPAPAPADYATGIPVIFATIGHSEWCPAGNVRVDLHTGDYTLTPRAARAACRDPKLVRPIEHGQVDAARLSAIREAYGRAQEEGLDACRAGKRGDIIVSNGGTPIMVLTSGAGTWAVPQDYGCWSSAAIALHRALDEMFKASHQR</sequence>